<dbReference type="EMBL" id="JACIBV010000001">
    <property type="protein sequence ID" value="MBB3729763.1"/>
    <property type="molecule type" value="Genomic_DNA"/>
</dbReference>
<protein>
    <recommendedName>
        <fullName evidence="1">CobW C-terminal domain-containing protein</fullName>
    </recommendedName>
</protein>
<dbReference type="RefSeq" id="WP_183653495.1">
    <property type="nucleotide sequence ID" value="NZ_BAAAXX010000178.1"/>
</dbReference>
<dbReference type="AlphaFoldDB" id="A0A7W5VCW9"/>
<evidence type="ECO:0000313" key="2">
    <source>
        <dbReference type="EMBL" id="MBB3729763.1"/>
    </source>
</evidence>
<dbReference type="PANTHER" id="PTHR43603">
    <property type="entry name" value="COBW DOMAIN-CONTAINING PROTEIN DDB_G0274527"/>
    <property type="match status" value="1"/>
</dbReference>
<gene>
    <name evidence="2" type="ORF">FHR33_005623</name>
</gene>
<evidence type="ECO:0000313" key="3">
    <source>
        <dbReference type="Proteomes" id="UP000579945"/>
    </source>
</evidence>
<dbReference type="GeneID" id="95391941"/>
<keyword evidence="3" id="KW-1185">Reference proteome</keyword>
<proteinExistence type="predicted"/>
<evidence type="ECO:0000259" key="1">
    <source>
        <dbReference type="SMART" id="SM00833"/>
    </source>
</evidence>
<name>A0A7W5VCW9_9ACTN</name>
<dbReference type="SMART" id="SM00833">
    <property type="entry name" value="CobW_C"/>
    <property type="match status" value="1"/>
</dbReference>
<sequence length="322" mass="34317">MSVPVVIVAGIHAQARAEVVAELARRHPGSVTIRPGDPPVAAPLLIVELGDDDEPRPVAEALAVRPELRLTGVLTALEADHMPLDICRGDRLPCGRHVAAVLARQIEYATGLVVVGDDPELALPALAHLAPLTPIGLPDVLGPPIDVEALAARVDPATAQLPCALETQDFETVVWRRVRPIHPQRLFDAVEELVATTVRSRGRFWLASRHSSLLAWDAVAGMVEVAEAGTWLAALPDSAWGQVGTARRAAAALDWTPTMGDRVQHLVFTGCGGLDPDRLIALLDSCLLTPEESVAGAAVWETYPDPFAELTSSKVEVAEWGD</sequence>
<dbReference type="PANTHER" id="PTHR43603:SF1">
    <property type="entry name" value="ZINC-REGULATED GTPASE METALLOPROTEIN ACTIVATOR 1"/>
    <property type="match status" value="1"/>
</dbReference>
<comment type="caution">
    <text evidence="2">The sequence shown here is derived from an EMBL/GenBank/DDBJ whole genome shotgun (WGS) entry which is preliminary data.</text>
</comment>
<dbReference type="SUPFAM" id="SSF90002">
    <property type="entry name" value="Hypothetical protein YjiA, C-terminal domain"/>
    <property type="match status" value="1"/>
</dbReference>
<dbReference type="Pfam" id="PF07683">
    <property type="entry name" value="CobW_C"/>
    <property type="match status" value="1"/>
</dbReference>
<dbReference type="InterPro" id="IPR051927">
    <property type="entry name" value="Zn_Chap_cDPG_Synth"/>
</dbReference>
<dbReference type="Proteomes" id="UP000579945">
    <property type="component" value="Unassembled WGS sequence"/>
</dbReference>
<feature type="domain" description="CobW C-terminal" evidence="1">
    <location>
        <begin position="170"/>
        <end position="287"/>
    </location>
</feature>
<reference evidence="2 3" key="1">
    <citation type="submission" date="2020-08" db="EMBL/GenBank/DDBJ databases">
        <title>Sequencing the genomes of 1000 actinobacteria strains.</title>
        <authorList>
            <person name="Klenk H.-P."/>
        </authorList>
    </citation>
    <scope>NUCLEOTIDE SEQUENCE [LARGE SCALE GENOMIC DNA]</scope>
    <source>
        <strain evidence="2 3">DSM 44320</strain>
    </source>
</reference>
<dbReference type="InterPro" id="IPR011629">
    <property type="entry name" value="CobW-like_C"/>
</dbReference>
<organism evidence="2 3">
    <name type="scientific">Nonomuraea dietziae</name>
    <dbReference type="NCBI Taxonomy" id="65515"/>
    <lineage>
        <taxon>Bacteria</taxon>
        <taxon>Bacillati</taxon>
        <taxon>Actinomycetota</taxon>
        <taxon>Actinomycetes</taxon>
        <taxon>Streptosporangiales</taxon>
        <taxon>Streptosporangiaceae</taxon>
        <taxon>Nonomuraea</taxon>
    </lineage>
</organism>
<accession>A0A7W5VCW9</accession>